<feature type="transmembrane region" description="Helical" evidence="1">
    <location>
        <begin position="99"/>
        <end position="121"/>
    </location>
</feature>
<evidence type="ECO:0000313" key="3">
    <source>
        <dbReference type="EMBL" id="SFB39327.1"/>
    </source>
</evidence>
<accession>A0A1I1AN02</accession>
<dbReference type="Proteomes" id="UP000199012">
    <property type="component" value="Unassembled WGS sequence"/>
</dbReference>
<dbReference type="Pfam" id="PF04892">
    <property type="entry name" value="VanZ"/>
    <property type="match status" value="1"/>
</dbReference>
<evidence type="ECO:0000256" key="1">
    <source>
        <dbReference type="SAM" id="Phobius"/>
    </source>
</evidence>
<dbReference type="AlphaFoldDB" id="A0A1I1AN02"/>
<feature type="transmembrane region" description="Helical" evidence="1">
    <location>
        <begin position="133"/>
        <end position="154"/>
    </location>
</feature>
<organism evidence="3 4">
    <name type="scientific">Cellulomonas marina</name>
    <dbReference type="NCBI Taxonomy" id="988821"/>
    <lineage>
        <taxon>Bacteria</taxon>
        <taxon>Bacillati</taxon>
        <taxon>Actinomycetota</taxon>
        <taxon>Actinomycetes</taxon>
        <taxon>Micrococcales</taxon>
        <taxon>Cellulomonadaceae</taxon>
        <taxon>Cellulomonas</taxon>
    </lineage>
</organism>
<protein>
    <submittedName>
        <fullName evidence="3">VanZ like family protein</fullName>
    </submittedName>
</protein>
<dbReference type="EMBL" id="FOKA01000020">
    <property type="protein sequence ID" value="SFB39327.1"/>
    <property type="molecule type" value="Genomic_DNA"/>
</dbReference>
<sequence length="164" mass="16695">MLVGLLAAWLAAVAWVTLRPAPAEPGTFDVVRAVIARLDGWGLPVTYDGVERAANVVMFVPGGLLLAALLLPGRGAGTARGTTPEADAAAPTRRPSLRVVVPVVLAGAALSSAVELSQAAFLPTRVPTVVDVVMNTAGAAVGALLAPVAVRLLARVDLPGARRR</sequence>
<keyword evidence="4" id="KW-1185">Reference proteome</keyword>
<keyword evidence="1" id="KW-1133">Transmembrane helix</keyword>
<dbReference type="STRING" id="988821.SAMN05421867_12043"/>
<feature type="domain" description="VanZ-like" evidence="2">
    <location>
        <begin position="12"/>
        <end position="148"/>
    </location>
</feature>
<evidence type="ECO:0000259" key="2">
    <source>
        <dbReference type="Pfam" id="PF04892"/>
    </source>
</evidence>
<dbReference type="InterPro" id="IPR006976">
    <property type="entry name" value="VanZ-like"/>
</dbReference>
<keyword evidence="1" id="KW-0812">Transmembrane</keyword>
<keyword evidence="1" id="KW-0472">Membrane</keyword>
<evidence type="ECO:0000313" key="4">
    <source>
        <dbReference type="Proteomes" id="UP000199012"/>
    </source>
</evidence>
<gene>
    <name evidence="3" type="ORF">SAMN05421867_12043</name>
</gene>
<reference evidence="3 4" key="1">
    <citation type="submission" date="2016-10" db="EMBL/GenBank/DDBJ databases">
        <authorList>
            <person name="de Groot N.N."/>
        </authorList>
    </citation>
    <scope>NUCLEOTIDE SEQUENCE [LARGE SCALE GENOMIC DNA]</scope>
    <source>
        <strain evidence="3 4">CGMCC 4.6945</strain>
    </source>
</reference>
<name>A0A1I1AN02_9CELL</name>
<feature type="transmembrane region" description="Helical" evidence="1">
    <location>
        <begin position="53"/>
        <end position="71"/>
    </location>
</feature>
<proteinExistence type="predicted"/>